<dbReference type="AlphaFoldDB" id="I0JW00"/>
<dbReference type="InParanoid" id="I0JW00"/>
<evidence type="ECO:0000313" key="2">
    <source>
        <dbReference type="Proteomes" id="UP000004837"/>
    </source>
</evidence>
<dbReference type="EMBL" id="CAHT01000006">
    <property type="protein sequence ID" value="CCG91419.1"/>
    <property type="molecule type" value="Genomic_DNA"/>
</dbReference>
<organism evidence="1 2">
    <name type="scientific">Methylacidiphilum fumariolicum (strain SolV)</name>
    <dbReference type="NCBI Taxonomy" id="1156937"/>
    <lineage>
        <taxon>Bacteria</taxon>
        <taxon>Pseudomonadati</taxon>
        <taxon>Verrucomicrobiota</taxon>
        <taxon>Methylacidiphilae</taxon>
        <taxon>Methylacidiphilales</taxon>
        <taxon>Methylacidiphilaceae</taxon>
        <taxon>Methylacidiphilum (ex Ratnadevi et al. 2023)</taxon>
    </lineage>
</organism>
<evidence type="ECO:0000313" key="1">
    <source>
        <dbReference type="EMBL" id="CCG91419.1"/>
    </source>
</evidence>
<gene>
    <name evidence="1" type="ORF">MFUM_1030001</name>
</gene>
<proteinExistence type="predicted"/>
<sequence>MAARVRIPLGSLLVQRFMKRKTAYLPLHYGKAPSYLFERMVRLARAMTQLIVEEYGPDEMLRRLSDPWWFQAFGCVLGFDWHSSGLTTVCCGALKEAQKRYGDIGIFVAGGKGGESRKTPEEIARIADRLAINAAESLIRTSRLVAKVDSAALQDGFALYHHCFFFTASGSWCVIQQGMNETTRYARRYHWLGESTKNFVCNPHAAIDDLSEENEGLLSESEINKKRQTPDKSILLNMIAGEAERSRQTCSELAREKPQKTLNLISEILCGPTLFAPARHTISSTDIRLINLKALHKAIVSAYERNPKDFQSLLETPHVGPATIRSLALVAELLFGVPICRKDPIEDFPKQINGRRWADYAFAHGGKDGIPYPIDRVSYDRNIGILEETIRRAKLGYIEKKDALKRLAHIAQSSLHTLSGGQCSSQSLGLGW</sequence>
<reference evidence="1 2" key="1">
    <citation type="journal article" date="2012" name="J. Bacteriol.">
        <title>Draft Genome Sequence of the Volcano-Inhabiting Thermoacidophilic Methanotroph Methylacidiphilum fumariolicum Strain SolV.</title>
        <authorList>
            <person name="Khadem A.F."/>
            <person name="Wieczorek A.S."/>
            <person name="Pol A."/>
            <person name="Vuilleumier S."/>
            <person name="Harhangi H.R."/>
            <person name="Dunfield P.F."/>
            <person name="Kalyuzhnaya M.G."/>
            <person name="Murrell J.C."/>
            <person name="Francoijs K.-J."/>
            <person name="Stunnenberg H.G."/>
            <person name="Stein L.Y."/>
            <person name="DiSpirito A.A."/>
            <person name="Semrau J.D."/>
            <person name="Lajus A."/>
            <person name="Medigue C."/>
            <person name="Klotz M.G."/>
            <person name="Jetten M.S.M."/>
            <person name="Op den Camp H.J.M."/>
        </authorList>
    </citation>
    <scope>NUCLEOTIDE SEQUENCE [LARGE SCALE GENOMIC DNA]</scope>
    <source>
        <strain evidence="1 2">SolV</strain>
    </source>
</reference>
<dbReference type="PANTHER" id="PTHR38597:SF1">
    <property type="entry name" value="BLL3834 PROTEIN"/>
    <property type="match status" value="1"/>
</dbReference>
<dbReference type="eggNOG" id="COG1415">
    <property type="taxonomic scope" value="Bacteria"/>
</dbReference>
<dbReference type="InterPro" id="IPR008482">
    <property type="entry name" value="DUF763"/>
</dbReference>
<dbReference type="PANTHER" id="PTHR38597">
    <property type="entry name" value="BLL3834 PROTEIN"/>
    <property type="match status" value="1"/>
</dbReference>
<accession>I0JW00</accession>
<protein>
    <recommendedName>
        <fullName evidence="3">DUF763 domain-containing protein</fullName>
    </recommendedName>
</protein>
<evidence type="ECO:0008006" key="3">
    <source>
        <dbReference type="Google" id="ProtNLM"/>
    </source>
</evidence>
<dbReference type="Pfam" id="PF05559">
    <property type="entry name" value="DUF763"/>
    <property type="match status" value="1"/>
</dbReference>
<name>I0JW00_METFB</name>
<dbReference type="Proteomes" id="UP000004837">
    <property type="component" value="Unassembled WGS sequence"/>
</dbReference>
<comment type="caution">
    <text evidence="1">The sequence shown here is derived from an EMBL/GenBank/DDBJ whole genome shotgun (WGS) entry which is preliminary data.</text>
</comment>